<comment type="caution">
    <text evidence="2">The sequence shown here is derived from an EMBL/GenBank/DDBJ whole genome shotgun (WGS) entry which is preliminary data.</text>
</comment>
<protein>
    <submittedName>
        <fullName evidence="2">Uncharacterized protein</fullName>
    </submittedName>
</protein>
<dbReference type="PROSITE" id="PS51257">
    <property type="entry name" value="PROKAR_LIPOPROTEIN"/>
    <property type="match status" value="1"/>
</dbReference>
<accession>A0A7W5ETX8</accession>
<keyword evidence="1" id="KW-0732">Signal</keyword>
<dbReference type="RefSeq" id="WP_183383859.1">
    <property type="nucleotide sequence ID" value="NZ_JACHXR010000005.1"/>
</dbReference>
<evidence type="ECO:0000313" key="3">
    <source>
        <dbReference type="Proteomes" id="UP000518892"/>
    </source>
</evidence>
<dbReference type="AlphaFoldDB" id="A0A7W5ETX8"/>
<evidence type="ECO:0000256" key="1">
    <source>
        <dbReference type="SAM" id="SignalP"/>
    </source>
</evidence>
<organism evidence="2 3">
    <name type="scientific">Halomonas stenophila</name>
    <dbReference type="NCBI Taxonomy" id="795312"/>
    <lineage>
        <taxon>Bacteria</taxon>
        <taxon>Pseudomonadati</taxon>
        <taxon>Pseudomonadota</taxon>
        <taxon>Gammaproteobacteria</taxon>
        <taxon>Oceanospirillales</taxon>
        <taxon>Halomonadaceae</taxon>
        <taxon>Halomonas</taxon>
    </lineage>
</organism>
<proteinExistence type="predicted"/>
<name>A0A7W5ETX8_9GAMM</name>
<evidence type="ECO:0000313" key="2">
    <source>
        <dbReference type="EMBL" id="MBB3231378.1"/>
    </source>
</evidence>
<feature type="signal peptide" evidence="1">
    <location>
        <begin position="1"/>
        <end position="28"/>
    </location>
</feature>
<reference evidence="2 3" key="1">
    <citation type="submission" date="2020-08" db="EMBL/GenBank/DDBJ databases">
        <title>Genomic Encyclopedia of Type Strains, Phase III (KMG-III): the genomes of soil and plant-associated and newly described type strains.</title>
        <authorList>
            <person name="Whitman W."/>
        </authorList>
    </citation>
    <scope>NUCLEOTIDE SEQUENCE [LARGE SCALE GENOMIC DNA]</scope>
    <source>
        <strain evidence="2 3">CECT 7744</strain>
    </source>
</reference>
<keyword evidence="3" id="KW-1185">Reference proteome</keyword>
<gene>
    <name evidence="2" type="ORF">FHR97_002233</name>
</gene>
<feature type="chain" id="PRO_5030713266" evidence="1">
    <location>
        <begin position="29"/>
        <end position="515"/>
    </location>
</feature>
<dbReference type="EMBL" id="JACHXR010000005">
    <property type="protein sequence ID" value="MBB3231378.1"/>
    <property type="molecule type" value="Genomic_DNA"/>
</dbReference>
<sequence>MHRARAAGRATRPALLLALLLLAGCASAPAWREASPPDRRHCLALLTAFDAAVAEAGVVDAGRARVAGFPYLRTDRLLASFAPTLRHHPEASRYVAWLGRMRRGDAEARQIEAANLPAPARRRLARRTGGEAPAAAANACADRLLAEELLGAEDGPARAALREAVVAPDHYVDTWRVLGGYPLTRVGLSLGYGRWRDDYLAGFDAPFPGRGQARRYAPALPEGPPLDGEAAARLVREAPRGPLGLVDLDDETLRRLAAYHAPVFAIETRGHDDRLGAPYWRRGPARPLPAVDTNRPVADVRLAHTRFGGRVLPQLVYTVWFPARTRLGAFDILGGRLDGVVWRVTLGPDGRPLIHDSIHACGCYHLFFPVPPLRRVPVAADHDLREAPLTPAYTPPRAAGQRLALQLAAVSHYLVGLDTVDDAISADAGYALRLTRSPPRYGRRSLVLPDGGRRSLFGPEGIVAGTERLERFLLWPAGIRSPGAMRQWGTHATVFVGRRHFDDPFLFEEAFEWPR</sequence>
<dbReference type="Proteomes" id="UP000518892">
    <property type="component" value="Unassembled WGS sequence"/>
</dbReference>